<evidence type="ECO:0000256" key="1">
    <source>
        <dbReference type="ARBA" id="ARBA00010605"/>
    </source>
</evidence>
<evidence type="ECO:0000256" key="4">
    <source>
        <dbReference type="SAM" id="MobiDB-lite"/>
    </source>
</evidence>
<dbReference type="GO" id="GO:0006412">
    <property type="term" value="P:translation"/>
    <property type="evidence" value="ECO:0007669"/>
    <property type="project" value="InterPro"/>
</dbReference>
<dbReference type="GO" id="GO:0003735">
    <property type="term" value="F:structural constituent of ribosome"/>
    <property type="evidence" value="ECO:0007669"/>
    <property type="project" value="InterPro"/>
</dbReference>
<dbReference type="EMBL" id="HBGN01001512">
    <property type="protein sequence ID" value="CAD9314597.1"/>
    <property type="molecule type" value="Transcribed_RNA"/>
</dbReference>
<protein>
    <recommendedName>
        <fullName evidence="5">Ribosomal protein L9 domain-containing protein</fullName>
    </recommendedName>
</protein>
<dbReference type="InterPro" id="IPR009027">
    <property type="entry name" value="Ribosomal_bL9/RNase_H1_N"/>
</dbReference>
<feature type="region of interest" description="Disordered" evidence="4">
    <location>
        <begin position="105"/>
        <end position="127"/>
    </location>
</feature>
<dbReference type="GO" id="GO:0005840">
    <property type="term" value="C:ribosome"/>
    <property type="evidence" value="ECO:0007669"/>
    <property type="project" value="UniProtKB-KW"/>
</dbReference>
<dbReference type="Gene3D" id="3.40.5.10">
    <property type="entry name" value="Ribosomal protein L9, N-terminal domain"/>
    <property type="match status" value="1"/>
</dbReference>
<dbReference type="AlphaFoldDB" id="A0A6U3NPL3"/>
<evidence type="ECO:0000259" key="5">
    <source>
        <dbReference type="Pfam" id="PF01281"/>
    </source>
</evidence>
<reference evidence="7" key="1">
    <citation type="submission" date="2021-01" db="EMBL/GenBank/DDBJ databases">
        <authorList>
            <person name="Corre E."/>
            <person name="Pelletier E."/>
            <person name="Niang G."/>
            <person name="Scheremetjew M."/>
            <person name="Finn R."/>
            <person name="Kale V."/>
            <person name="Holt S."/>
            <person name="Cochrane G."/>
            <person name="Meng A."/>
            <person name="Brown T."/>
            <person name="Cohen L."/>
        </authorList>
    </citation>
    <scope>NUCLEOTIDE SEQUENCE</scope>
    <source>
        <strain evidence="7">Pop2</strain>
    </source>
</reference>
<dbReference type="Pfam" id="PF01281">
    <property type="entry name" value="Ribosomal_L9_N"/>
    <property type="match status" value="1"/>
</dbReference>
<evidence type="ECO:0000256" key="3">
    <source>
        <dbReference type="ARBA" id="ARBA00023274"/>
    </source>
</evidence>
<keyword evidence="3" id="KW-0687">Ribonucleoprotein</keyword>
<dbReference type="SUPFAM" id="SSF55658">
    <property type="entry name" value="L9 N-domain-like"/>
    <property type="match status" value="1"/>
</dbReference>
<feature type="domain" description="Ribosomal protein L9" evidence="5">
    <location>
        <begin position="61"/>
        <end position="92"/>
    </location>
</feature>
<accession>A0A6U3NPL3</accession>
<proteinExistence type="inferred from homology"/>
<organism evidence="7">
    <name type="scientific">Ditylum brightwellii</name>
    <dbReference type="NCBI Taxonomy" id="49249"/>
    <lineage>
        <taxon>Eukaryota</taxon>
        <taxon>Sar</taxon>
        <taxon>Stramenopiles</taxon>
        <taxon>Ochrophyta</taxon>
        <taxon>Bacillariophyta</taxon>
        <taxon>Mediophyceae</taxon>
        <taxon>Lithodesmiophycidae</taxon>
        <taxon>Lithodesmiales</taxon>
        <taxon>Lithodesmiaceae</taxon>
        <taxon>Ditylum</taxon>
    </lineage>
</organism>
<dbReference type="InterPro" id="IPR020070">
    <property type="entry name" value="Ribosomal_bL9_N"/>
</dbReference>
<comment type="similarity">
    <text evidence="1">Belongs to the bacterial ribosomal protein bL9 family.</text>
</comment>
<dbReference type="EMBL" id="HBGN01001513">
    <property type="protein sequence ID" value="CAD9314598.1"/>
    <property type="molecule type" value="Transcribed_RNA"/>
</dbReference>
<name>A0A6U3NPL3_9STRA</name>
<evidence type="ECO:0000313" key="7">
    <source>
        <dbReference type="EMBL" id="CAD9314598.1"/>
    </source>
</evidence>
<evidence type="ECO:0000256" key="2">
    <source>
        <dbReference type="ARBA" id="ARBA00022980"/>
    </source>
</evidence>
<gene>
    <name evidence="6" type="ORF">DBRI1063_LOCUS1003</name>
    <name evidence="7" type="ORF">DBRI1063_LOCUS1004</name>
</gene>
<keyword evidence="2" id="KW-0689">Ribosomal protein</keyword>
<dbReference type="GO" id="GO:1990904">
    <property type="term" value="C:ribonucleoprotein complex"/>
    <property type="evidence" value="ECO:0007669"/>
    <property type="project" value="UniProtKB-KW"/>
</dbReference>
<dbReference type="InterPro" id="IPR036935">
    <property type="entry name" value="Ribosomal_bL9_N_sf"/>
</dbReference>
<dbReference type="PANTHER" id="PTHR21368">
    <property type="entry name" value="50S RIBOSOMAL PROTEIN L9"/>
    <property type="match status" value="1"/>
</dbReference>
<sequence>MSNLFRNTTRPFLRLQQTKTTSTCRAFASKASRASKTKNHAKGTHIIVTTDIPDHNGGMYKHEVHTVKSGFARNYLIPEKLALYATPANFERLGVKDPDVETVEERRLRQEEEERLAKESSEGGGEDAKAADFLSYYLRNKVLKIHRNVDPSTNLVFPGLVNATNIRQKLSKQLKIDLDDDELIHISATPVIHSELTEEDTEKIMKKLNESVGNDCGVTLKVLGEYVARITLSGDYAVPLKFAVLKR</sequence>
<evidence type="ECO:0000313" key="6">
    <source>
        <dbReference type="EMBL" id="CAD9314597.1"/>
    </source>
</evidence>
<dbReference type="InterPro" id="IPR000244">
    <property type="entry name" value="Ribosomal_bL9"/>
</dbReference>